<sequence>MVLVLYFSQYKGSLHFRFYISHSTKVLSPGVAQSLTSLNARLLVWHLYYCSPHLNLLHWHLRLPFALPFAPHWCYWCRYWCPHWCQEVVHVFPQPPPQISQARFFLLVVAVAAGLETLLPQIQ</sequence>
<name>A0A5B7EJM9_PORTR</name>
<proteinExistence type="predicted"/>
<gene>
    <name evidence="1" type="ORF">E2C01_028109</name>
</gene>
<evidence type="ECO:0000313" key="2">
    <source>
        <dbReference type="Proteomes" id="UP000324222"/>
    </source>
</evidence>
<keyword evidence="2" id="KW-1185">Reference proteome</keyword>
<reference evidence="1 2" key="1">
    <citation type="submission" date="2019-05" db="EMBL/GenBank/DDBJ databases">
        <title>Another draft genome of Portunus trituberculatus and its Hox gene families provides insights of decapod evolution.</title>
        <authorList>
            <person name="Jeong J.-H."/>
            <person name="Song I."/>
            <person name="Kim S."/>
            <person name="Choi T."/>
            <person name="Kim D."/>
            <person name="Ryu S."/>
            <person name="Kim W."/>
        </authorList>
    </citation>
    <scope>NUCLEOTIDE SEQUENCE [LARGE SCALE GENOMIC DNA]</scope>
    <source>
        <tissue evidence="1">Muscle</tissue>
    </source>
</reference>
<protein>
    <submittedName>
        <fullName evidence="1">Uncharacterized protein</fullName>
    </submittedName>
</protein>
<dbReference type="Proteomes" id="UP000324222">
    <property type="component" value="Unassembled WGS sequence"/>
</dbReference>
<dbReference type="AlphaFoldDB" id="A0A5B7EJM9"/>
<evidence type="ECO:0000313" key="1">
    <source>
        <dbReference type="EMBL" id="MPC34710.1"/>
    </source>
</evidence>
<dbReference type="EMBL" id="VSRR010003109">
    <property type="protein sequence ID" value="MPC34710.1"/>
    <property type="molecule type" value="Genomic_DNA"/>
</dbReference>
<comment type="caution">
    <text evidence="1">The sequence shown here is derived from an EMBL/GenBank/DDBJ whole genome shotgun (WGS) entry which is preliminary data.</text>
</comment>
<accession>A0A5B7EJM9</accession>
<organism evidence="1 2">
    <name type="scientific">Portunus trituberculatus</name>
    <name type="common">Swimming crab</name>
    <name type="synonym">Neptunus trituberculatus</name>
    <dbReference type="NCBI Taxonomy" id="210409"/>
    <lineage>
        <taxon>Eukaryota</taxon>
        <taxon>Metazoa</taxon>
        <taxon>Ecdysozoa</taxon>
        <taxon>Arthropoda</taxon>
        <taxon>Crustacea</taxon>
        <taxon>Multicrustacea</taxon>
        <taxon>Malacostraca</taxon>
        <taxon>Eumalacostraca</taxon>
        <taxon>Eucarida</taxon>
        <taxon>Decapoda</taxon>
        <taxon>Pleocyemata</taxon>
        <taxon>Brachyura</taxon>
        <taxon>Eubrachyura</taxon>
        <taxon>Portunoidea</taxon>
        <taxon>Portunidae</taxon>
        <taxon>Portuninae</taxon>
        <taxon>Portunus</taxon>
    </lineage>
</organism>